<dbReference type="Gene3D" id="2.120.10.10">
    <property type="match status" value="1"/>
</dbReference>
<accession>A0A7U3ZIR8</accession>
<protein>
    <recommendedName>
        <fullName evidence="2">Sialidase domain-containing protein</fullName>
    </recommendedName>
</protein>
<feature type="signal peptide" evidence="1">
    <location>
        <begin position="1"/>
        <end position="23"/>
    </location>
</feature>
<reference evidence="4" key="1">
    <citation type="submission" date="2011-06" db="EMBL/GenBank/DDBJ databases">
        <title>The complete genome of chromosome of Runella slithyformis DSM 19594.</title>
        <authorList>
            <consortium name="US DOE Joint Genome Institute (JGI-PGF)"/>
            <person name="Lucas S."/>
            <person name="Han J."/>
            <person name="Lapidus A."/>
            <person name="Bruce D."/>
            <person name="Goodwin L."/>
            <person name="Pitluck S."/>
            <person name="Peters L."/>
            <person name="Kyrpides N."/>
            <person name="Mavromatis K."/>
            <person name="Ivanova N."/>
            <person name="Ovchinnikova G."/>
            <person name="Zhang X."/>
            <person name="Misra M."/>
            <person name="Detter J.C."/>
            <person name="Tapia R."/>
            <person name="Han C."/>
            <person name="Land M."/>
            <person name="Hauser L."/>
            <person name="Markowitz V."/>
            <person name="Cheng J.-F."/>
            <person name="Hugenholtz P."/>
            <person name="Woyke T."/>
            <person name="Wu D."/>
            <person name="Tindall B."/>
            <person name="Faehrich R."/>
            <person name="Brambilla E."/>
            <person name="Klenk H.-P."/>
            <person name="Eisen J.A."/>
        </authorList>
    </citation>
    <scope>NUCLEOTIDE SEQUENCE [LARGE SCALE GENOMIC DNA]</scope>
    <source>
        <strain evidence="4">ATCC 29530 / DSM 19594 / LMG 11500 / NCIMB 11436 / LSU 4</strain>
    </source>
</reference>
<dbReference type="AlphaFoldDB" id="A0A7U3ZIR8"/>
<evidence type="ECO:0000313" key="3">
    <source>
        <dbReference type="EMBL" id="AEI47975.1"/>
    </source>
</evidence>
<reference evidence="3 4" key="2">
    <citation type="journal article" date="2012" name="Stand. Genomic Sci.">
        <title>Complete genome sequence of the aquatic bacterium Runella slithyformis type strain (LSU 4(T)).</title>
        <authorList>
            <person name="Copeland A."/>
            <person name="Zhang X."/>
            <person name="Misra M."/>
            <person name="Lapidus A."/>
            <person name="Nolan M."/>
            <person name="Lucas S."/>
            <person name="Deshpande S."/>
            <person name="Cheng J.F."/>
            <person name="Tapia R."/>
            <person name="Goodwin L.A."/>
            <person name="Pitluck S."/>
            <person name="Liolios K."/>
            <person name="Pagani I."/>
            <person name="Ivanova N."/>
            <person name="Mikhailova N."/>
            <person name="Pati A."/>
            <person name="Chen A."/>
            <person name="Palaniappan K."/>
            <person name="Land M."/>
            <person name="Hauser L."/>
            <person name="Pan C."/>
            <person name="Jeffries C.D."/>
            <person name="Detter J.C."/>
            <person name="Brambilla E.M."/>
            <person name="Rohde M."/>
            <person name="Djao O.D."/>
            <person name="Goker M."/>
            <person name="Sikorski J."/>
            <person name="Tindall B.J."/>
            <person name="Woyke T."/>
            <person name="Bristow J."/>
            <person name="Eisen J.A."/>
            <person name="Markowitz V."/>
            <person name="Hugenholtz P."/>
            <person name="Kyrpides N.C."/>
            <person name="Klenk H.P."/>
            <person name="Mavromatis K."/>
        </authorList>
    </citation>
    <scope>NUCLEOTIDE SEQUENCE [LARGE SCALE GENOMIC DNA]</scope>
    <source>
        <strain evidence="4">ATCC 29530 / DSM 19594 / LMG 11500 / NCIMB 11436 / LSU 4</strain>
    </source>
</reference>
<dbReference type="CDD" id="cd15482">
    <property type="entry name" value="Sialidase_non-viral"/>
    <property type="match status" value="1"/>
</dbReference>
<evidence type="ECO:0000313" key="4">
    <source>
        <dbReference type="Proteomes" id="UP000000493"/>
    </source>
</evidence>
<dbReference type="RefSeq" id="WP_013927291.1">
    <property type="nucleotide sequence ID" value="NC_015703.1"/>
</dbReference>
<dbReference type="Proteomes" id="UP000000493">
    <property type="component" value="Chromosome"/>
</dbReference>
<feature type="domain" description="Sialidase" evidence="2">
    <location>
        <begin position="120"/>
        <end position="249"/>
    </location>
</feature>
<sequence length="389" mass="41891">MFRTITLAVIGCLMVCFSHQTFAQPVLDAADKAYSMPLLTQTPKGDVLLSWTEKDAAGMTSFCLATSKDKGATFSDKKTIFSGNGIGNSRLMRAKVLAKKDGSLVAVFSNRVESADRKRASDIVFCVSTDQGTTWTAPKPVDTDPTKCTRGFFDAVVLPNDEIAVAYLKDVAGSTKFEERDLRLVLTKNGVFQPERVIDPVVCDCCNISLLVDAKGALNVYYRDNNDNIRDMAKMTSADNGATFSAPQILHNDGWKINGCPHSGATSSVYGGSALISWFSGTTNEPGIRLVTEEGKKLLVLEAAAKNAFLTSSPSASVLLWEQLNPETNTSQIALKTIKADKVSETGWVKESLNAANVAALVANNQLLVAYEVKQPSGKNAIKLSNVKL</sequence>
<dbReference type="InterPro" id="IPR011040">
    <property type="entry name" value="Sialidase"/>
</dbReference>
<evidence type="ECO:0000259" key="2">
    <source>
        <dbReference type="Pfam" id="PF13088"/>
    </source>
</evidence>
<dbReference type="PANTHER" id="PTHR43752:SF2">
    <property type="entry name" value="BNR_ASP-BOX REPEAT FAMILY PROTEIN"/>
    <property type="match status" value="1"/>
</dbReference>
<dbReference type="SUPFAM" id="SSF50939">
    <property type="entry name" value="Sialidases"/>
    <property type="match status" value="1"/>
</dbReference>
<evidence type="ECO:0000256" key="1">
    <source>
        <dbReference type="SAM" id="SignalP"/>
    </source>
</evidence>
<feature type="chain" id="PRO_5030834463" description="Sialidase domain-containing protein" evidence="1">
    <location>
        <begin position="24"/>
        <end position="389"/>
    </location>
</feature>
<gene>
    <name evidence="3" type="ordered locus">Runsl_1550</name>
</gene>
<keyword evidence="1" id="KW-0732">Signal</keyword>
<dbReference type="PANTHER" id="PTHR43752">
    <property type="entry name" value="BNR/ASP-BOX REPEAT FAMILY PROTEIN"/>
    <property type="match status" value="1"/>
</dbReference>
<dbReference type="KEGG" id="rsi:Runsl_1550"/>
<organism evidence="3 4">
    <name type="scientific">Runella slithyformis (strain ATCC 29530 / DSM 19594 / LMG 11500 / NCIMB 11436 / LSU 4)</name>
    <dbReference type="NCBI Taxonomy" id="761193"/>
    <lineage>
        <taxon>Bacteria</taxon>
        <taxon>Pseudomonadati</taxon>
        <taxon>Bacteroidota</taxon>
        <taxon>Cytophagia</taxon>
        <taxon>Cytophagales</taxon>
        <taxon>Spirosomataceae</taxon>
        <taxon>Runella</taxon>
    </lineage>
</organism>
<dbReference type="EMBL" id="CP002859">
    <property type="protein sequence ID" value="AEI47975.1"/>
    <property type="molecule type" value="Genomic_DNA"/>
</dbReference>
<dbReference type="InterPro" id="IPR036278">
    <property type="entry name" value="Sialidase_sf"/>
</dbReference>
<name>A0A7U3ZIR8_RUNSL</name>
<proteinExistence type="predicted"/>
<keyword evidence="4" id="KW-1185">Reference proteome</keyword>
<dbReference type="Pfam" id="PF13088">
    <property type="entry name" value="BNR_2"/>
    <property type="match status" value="1"/>
</dbReference>